<feature type="transmembrane region" description="Helical" evidence="1">
    <location>
        <begin position="219"/>
        <end position="236"/>
    </location>
</feature>
<comment type="caution">
    <text evidence="2">The sequence shown here is derived from an EMBL/GenBank/DDBJ whole genome shotgun (WGS) entry which is preliminary data.</text>
</comment>
<name>A0AAW9K7L8_CARML</name>
<keyword evidence="1" id="KW-1133">Transmembrane helix</keyword>
<protein>
    <submittedName>
        <fullName evidence="2">O-antigen ligase family protein</fullName>
    </submittedName>
</protein>
<keyword evidence="2" id="KW-0436">Ligase</keyword>
<dbReference type="EMBL" id="JAVBVO010000004">
    <property type="protein sequence ID" value="MDZ5759762.1"/>
    <property type="molecule type" value="Genomic_DNA"/>
</dbReference>
<feature type="transmembrane region" description="Helical" evidence="1">
    <location>
        <begin position="192"/>
        <end position="213"/>
    </location>
</feature>
<feature type="transmembrane region" description="Helical" evidence="1">
    <location>
        <begin position="248"/>
        <end position="271"/>
    </location>
</feature>
<feature type="transmembrane region" description="Helical" evidence="1">
    <location>
        <begin position="98"/>
        <end position="115"/>
    </location>
</feature>
<evidence type="ECO:0000313" key="2">
    <source>
        <dbReference type="EMBL" id="MDZ5759762.1"/>
    </source>
</evidence>
<feature type="transmembrane region" description="Helical" evidence="1">
    <location>
        <begin position="66"/>
        <end position="86"/>
    </location>
</feature>
<dbReference type="Proteomes" id="UP001290462">
    <property type="component" value="Unassembled WGS sequence"/>
</dbReference>
<evidence type="ECO:0000256" key="1">
    <source>
        <dbReference type="SAM" id="Phobius"/>
    </source>
</evidence>
<gene>
    <name evidence="2" type="ORF">RAK27_13955</name>
</gene>
<feature type="transmembrane region" description="Helical" evidence="1">
    <location>
        <begin position="127"/>
        <end position="145"/>
    </location>
</feature>
<dbReference type="GO" id="GO:0016874">
    <property type="term" value="F:ligase activity"/>
    <property type="evidence" value="ECO:0007669"/>
    <property type="project" value="UniProtKB-KW"/>
</dbReference>
<feature type="transmembrane region" description="Helical" evidence="1">
    <location>
        <begin position="7"/>
        <end position="27"/>
    </location>
</feature>
<dbReference type="InterPro" id="IPR049504">
    <property type="entry name" value="O-antigen_lig"/>
</dbReference>
<dbReference type="AlphaFoldDB" id="A0AAW9K7L8"/>
<dbReference type="RefSeq" id="WP_322809410.1">
    <property type="nucleotide sequence ID" value="NZ_JAVBVO010000004.1"/>
</dbReference>
<proteinExistence type="predicted"/>
<accession>A0AAW9K7L8</accession>
<organism evidence="2 3">
    <name type="scientific">Carnobacterium maltaromaticum</name>
    <name type="common">Carnobacterium piscicola</name>
    <dbReference type="NCBI Taxonomy" id="2751"/>
    <lineage>
        <taxon>Bacteria</taxon>
        <taxon>Bacillati</taxon>
        <taxon>Bacillota</taxon>
        <taxon>Bacilli</taxon>
        <taxon>Lactobacillales</taxon>
        <taxon>Carnobacteriaceae</taxon>
        <taxon>Carnobacterium</taxon>
    </lineage>
</organism>
<keyword evidence="1" id="KW-0812">Transmembrane</keyword>
<keyword evidence="1" id="KW-0472">Membrane</keyword>
<dbReference type="Pfam" id="PF13425">
    <property type="entry name" value="O-antigen_lig"/>
    <property type="match status" value="1"/>
</dbReference>
<sequence length="420" mass="48809">MISEKRVVYFFLLLMASFPIIDVFNGYVLSMNYSIPIGVIYRLFCFFFLVLMILCKGLNQNTYTFYTVLFLLIFLLILGIQSVLFQNPLTLIFEDSTVLIKFFLWVLIPYFIYQHRVFMEKIKYEKIFIYIDFFFTIGLLIPYFLKIGNQTYANSNAGYKGFFFATNDITLAFIVSATFTGWYLVKHLDKHFSFRLLGLIILYFANMLCLLLLTTKTGIFYGVFLTIGLLIYFLFFQTKIQASYRLLVSFFLIVAIFSLLIVNKGFIFSALSGTVDRILYFHNLYNGNLIRLLTSSRSEYLQGGWDYFTQSNHPVLVPLFGFGFQYRLVNFGRIGLIEMDFFDLLFGFGLVGILVTSSLIIYFFILAFKKKNWSIYTLMYGVVLVYSFFVGHVFFSALSTTLLGLICGGIILEDQKEDLE</sequence>
<evidence type="ECO:0000313" key="3">
    <source>
        <dbReference type="Proteomes" id="UP001290462"/>
    </source>
</evidence>
<feature type="transmembrane region" description="Helical" evidence="1">
    <location>
        <begin position="378"/>
        <end position="411"/>
    </location>
</feature>
<reference evidence="2" key="1">
    <citation type="submission" date="2023-08" db="EMBL/GenBank/DDBJ databases">
        <title>Genomic characterization of piscicolin 126 produced by Carnobacterium maltaromaticum CM22 strain isolated from salmon (Salmo salar).</title>
        <authorList>
            <person name="Gonzalez-Gragera E."/>
            <person name="Garcia-Lopez J.D."/>
            <person name="Teso-Perez C."/>
            <person name="Gimenez-Hernandez I."/>
            <person name="Peralta-Sanchez J.M."/>
            <person name="Valdivia E."/>
            <person name="Montalban-Lopez M."/>
            <person name="Martin-Platero A.M."/>
            <person name="Banos A."/>
            <person name="Martinez-Bueno M."/>
        </authorList>
    </citation>
    <scope>NUCLEOTIDE SEQUENCE</scope>
    <source>
        <strain evidence="2">CM22</strain>
    </source>
</reference>
<feature type="transmembrane region" description="Helical" evidence="1">
    <location>
        <begin position="165"/>
        <end position="185"/>
    </location>
</feature>
<feature type="transmembrane region" description="Helical" evidence="1">
    <location>
        <begin position="33"/>
        <end position="54"/>
    </location>
</feature>
<feature type="transmembrane region" description="Helical" evidence="1">
    <location>
        <begin position="344"/>
        <end position="366"/>
    </location>
</feature>